<organism evidence="1">
    <name type="scientific">Fusarium oxysporum f. sp. vasinfectum 25433</name>
    <dbReference type="NCBI Taxonomy" id="1089449"/>
    <lineage>
        <taxon>Eukaryota</taxon>
        <taxon>Fungi</taxon>
        <taxon>Dikarya</taxon>
        <taxon>Ascomycota</taxon>
        <taxon>Pezizomycotina</taxon>
        <taxon>Sordariomycetes</taxon>
        <taxon>Hypocreomycetidae</taxon>
        <taxon>Hypocreales</taxon>
        <taxon>Nectriaceae</taxon>
        <taxon>Fusarium</taxon>
        <taxon>Fusarium oxysporum species complex</taxon>
    </lineage>
</organism>
<name>X0M8S8_FUSOX</name>
<reference evidence="1" key="1">
    <citation type="submission" date="2011-11" db="EMBL/GenBank/DDBJ databases">
        <title>The Genome Sequence of Fusarium oxysporum Cotton.</title>
        <authorList>
            <consortium name="The Broad Institute Genome Sequencing Platform"/>
            <person name="Ma L.-J."/>
            <person name="Gale L.R."/>
            <person name="Schwartz D.C."/>
            <person name="Zhou S."/>
            <person name="Corby-Kistler H."/>
            <person name="Young S.K."/>
            <person name="Zeng Q."/>
            <person name="Gargeya S."/>
            <person name="Fitzgerald M."/>
            <person name="Haas B."/>
            <person name="Abouelleil A."/>
            <person name="Alvarado L."/>
            <person name="Arachchi H.M."/>
            <person name="Berlin A."/>
            <person name="Brown A."/>
            <person name="Chapman S.B."/>
            <person name="Chen Z."/>
            <person name="Dunbar C."/>
            <person name="Freedman E."/>
            <person name="Gearin G."/>
            <person name="Goldberg J."/>
            <person name="Griggs A."/>
            <person name="Gujja S."/>
            <person name="Heiman D."/>
            <person name="Howarth C."/>
            <person name="Larson L."/>
            <person name="Lui A."/>
            <person name="MacDonald P.J.P."/>
            <person name="Montmayeur A."/>
            <person name="Murphy C."/>
            <person name="Neiman D."/>
            <person name="Pearson M."/>
            <person name="Priest M."/>
            <person name="Roberts A."/>
            <person name="Saif S."/>
            <person name="Shea T."/>
            <person name="Shenoy N."/>
            <person name="Sisk P."/>
            <person name="Stolte C."/>
            <person name="Sykes S."/>
            <person name="Wortman J."/>
            <person name="Nusbaum C."/>
            <person name="Birren B."/>
        </authorList>
    </citation>
    <scope>NUCLEOTIDE SEQUENCE [LARGE SCALE GENOMIC DNA]</scope>
    <source>
        <strain evidence="1">25433</strain>
    </source>
</reference>
<proteinExistence type="predicted"/>
<dbReference type="HOGENOM" id="CLU_2306258_0_0_1"/>
<sequence>MQKLLLENLLTRIFWLFRTDTCGVQWFDGGRGQAVMFWLETAVSAPSCRFKYGCCVLEAFRVCVSHVVSGLLGLYPRSLTDLQNTKNWRVLQVWCRCQLL</sequence>
<gene>
    <name evidence="1" type="ORF">FOTG_01358</name>
</gene>
<dbReference type="AlphaFoldDB" id="X0M8S8"/>
<protein>
    <submittedName>
        <fullName evidence="1">Uncharacterized protein</fullName>
    </submittedName>
</protein>
<evidence type="ECO:0000313" key="1">
    <source>
        <dbReference type="EMBL" id="EXM34543.1"/>
    </source>
</evidence>
<dbReference type="EMBL" id="JH657919">
    <property type="protein sequence ID" value="EXM34543.1"/>
    <property type="molecule type" value="Genomic_DNA"/>
</dbReference>
<accession>X0M8S8</accession>
<reference evidence="1" key="2">
    <citation type="submission" date="2012-05" db="EMBL/GenBank/DDBJ databases">
        <title>The Genome Annotation of Fusarium oxysporum Cotton.</title>
        <authorList>
            <consortium name="The Broad Institute Genomics Platform"/>
            <person name="Ma L.-J."/>
            <person name="Corby-Kistler H."/>
            <person name="Broz K."/>
            <person name="Gale L.R."/>
            <person name="Jonkers W."/>
            <person name="O'Donnell K."/>
            <person name="Ploetz R."/>
            <person name="Steinberg C."/>
            <person name="Schwartz D.C."/>
            <person name="VanEtten H."/>
            <person name="Zhou S."/>
            <person name="Young S.K."/>
            <person name="Zeng Q."/>
            <person name="Gargeya S."/>
            <person name="Fitzgerald M."/>
            <person name="Abouelleil A."/>
            <person name="Alvarado L."/>
            <person name="Chapman S.B."/>
            <person name="Gainer-Dewar J."/>
            <person name="Goldberg J."/>
            <person name="Griggs A."/>
            <person name="Gujja S."/>
            <person name="Hansen M."/>
            <person name="Howarth C."/>
            <person name="Imamovic A."/>
            <person name="Ireland A."/>
            <person name="Larimer J."/>
            <person name="McCowan C."/>
            <person name="Murphy C."/>
            <person name="Pearson M."/>
            <person name="Poon T.W."/>
            <person name="Priest M."/>
            <person name="Roberts A."/>
            <person name="Saif S."/>
            <person name="Shea T."/>
            <person name="Sykes S."/>
            <person name="Wortman J."/>
            <person name="Nusbaum C."/>
            <person name="Birren B."/>
        </authorList>
    </citation>
    <scope>NUCLEOTIDE SEQUENCE</scope>
    <source>
        <strain evidence="1">25433</strain>
    </source>
</reference>
<dbReference type="Proteomes" id="UP000030701">
    <property type="component" value="Unassembled WGS sequence"/>
</dbReference>